<sequence length="187" mass="20246">MPFKKTGQLQYQWYLGNNKVETVRNYKYLGVLLDSSGSFKPHLESLSRKSIPLAFSFNSVRKATGSSTYLPLLKVIEAKLIPTITYDSEVLRGRGDDHLDKMITKLFKRAAAYRGLRAGGAQSEGVLSCCGTPGRSDPGRRLLEAARSGEEPDPRGSVACRALVSGGHGLAVAHDRGAVGPGRWGLL</sequence>
<dbReference type="Proteomes" id="UP001066276">
    <property type="component" value="Chromosome 4_2"/>
</dbReference>
<name>A0AAV7SJ92_PLEWA</name>
<accession>A0AAV7SJ92</accession>
<evidence type="ECO:0000313" key="1">
    <source>
        <dbReference type="EMBL" id="KAJ1164102.1"/>
    </source>
</evidence>
<proteinExistence type="predicted"/>
<protein>
    <submittedName>
        <fullName evidence="1">Uncharacterized protein</fullName>
    </submittedName>
</protein>
<reference evidence="1" key="1">
    <citation type="journal article" date="2022" name="bioRxiv">
        <title>Sequencing and chromosome-scale assembly of the giantPleurodeles waltlgenome.</title>
        <authorList>
            <person name="Brown T."/>
            <person name="Elewa A."/>
            <person name="Iarovenko S."/>
            <person name="Subramanian E."/>
            <person name="Araus A.J."/>
            <person name="Petzold A."/>
            <person name="Susuki M."/>
            <person name="Suzuki K.-i.T."/>
            <person name="Hayashi T."/>
            <person name="Toyoda A."/>
            <person name="Oliveira C."/>
            <person name="Osipova E."/>
            <person name="Leigh N.D."/>
            <person name="Simon A."/>
            <person name="Yun M.H."/>
        </authorList>
    </citation>
    <scope>NUCLEOTIDE SEQUENCE</scope>
    <source>
        <strain evidence="1">20211129_DDA</strain>
        <tissue evidence="1">Liver</tissue>
    </source>
</reference>
<evidence type="ECO:0000313" key="2">
    <source>
        <dbReference type="Proteomes" id="UP001066276"/>
    </source>
</evidence>
<dbReference type="AlphaFoldDB" id="A0AAV7SJ92"/>
<organism evidence="1 2">
    <name type="scientific">Pleurodeles waltl</name>
    <name type="common">Iberian ribbed newt</name>
    <dbReference type="NCBI Taxonomy" id="8319"/>
    <lineage>
        <taxon>Eukaryota</taxon>
        <taxon>Metazoa</taxon>
        <taxon>Chordata</taxon>
        <taxon>Craniata</taxon>
        <taxon>Vertebrata</taxon>
        <taxon>Euteleostomi</taxon>
        <taxon>Amphibia</taxon>
        <taxon>Batrachia</taxon>
        <taxon>Caudata</taxon>
        <taxon>Salamandroidea</taxon>
        <taxon>Salamandridae</taxon>
        <taxon>Pleurodelinae</taxon>
        <taxon>Pleurodeles</taxon>
    </lineage>
</organism>
<keyword evidence="2" id="KW-1185">Reference proteome</keyword>
<comment type="caution">
    <text evidence="1">The sequence shown here is derived from an EMBL/GenBank/DDBJ whole genome shotgun (WGS) entry which is preliminary data.</text>
</comment>
<dbReference type="EMBL" id="JANPWB010000008">
    <property type="protein sequence ID" value="KAJ1164102.1"/>
    <property type="molecule type" value="Genomic_DNA"/>
</dbReference>
<gene>
    <name evidence="1" type="ORF">NDU88_004548</name>
</gene>